<dbReference type="GO" id="GO:0006355">
    <property type="term" value="P:regulation of DNA-templated transcription"/>
    <property type="evidence" value="ECO:0007669"/>
    <property type="project" value="InterPro"/>
</dbReference>
<dbReference type="SMART" id="SM00100">
    <property type="entry name" value="cNMP"/>
    <property type="match status" value="1"/>
</dbReference>
<evidence type="ECO:0000256" key="5">
    <source>
        <dbReference type="ARBA" id="ARBA00023163"/>
    </source>
</evidence>
<dbReference type="SMART" id="SM00448">
    <property type="entry name" value="REC"/>
    <property type="match status" value="1"/>
</dbReference>
<feature type="domain" description="HTH crp-type" evidence="9">
    <location>
        <begin position="274"/>
        <end position="343"/>
    </location>
</feature>
<dbReference type="InterPro" id="IPR001789">
    <property type="entry name" value="Sig_transdc_resp-reg_receiver"/>
</dbReference>
<dbReference type="InterPro" id="IPR012318">
    <property type="entry name" value="HTH_CRP"/>
</dbReference>
<dbReference type="SMART" id="SM00419">
    <property type="entry name" value="HTH_CRP"/>
    <property type="match status" value="1"/>
</dbReference>
<dbReference type="GO" id="GO:0000976">
    <property type="term" value="F:transcription cis-regulatory region binding"/>
    <property type="evidence" value="ECO:0007669"/>
    <property type="project" value="TreeGrafter"/>
</dbReference>
<keyword evidence="5" id="KW-0804">Transcription</keyword>
<evidence type="ECO:0000256" key="4">
    <source>
        <dbReference type="ARBA" id="ARBA00023125"/>
    </source>
</evidence>
<organism evidence="10 11">
    <name type="scientific">Candidatus Opimibacter skivensis</name>
    <dbReference type="NCBI Taxonomy" id="2982028"/>
    <lineage>
        <taxon>Bacteria</taxon>
        <taxon>Pseudomonadati</taxon>
        <taxon>Bacteroidota</taxon>
        <taxon>Saprospiria</taxon>
        <taxon>Saprospirales</taxon>
        <taxon>Saprospiraceae</taxon>
        <taxon>Candidatus Opimibacter</taxon>
    </lineage>
</organism>
<feature type="domain" description="Cyclic nucleotide-binding" evidence="7">
    <location>
        <begin position="137"/>
        <end position="243"/>
    </location>
</feature>
<evidence type="ECO:0000313" key="11">
    <source>
        <dbReference type="Proteomes" id="UP000808337"/>
    </source>
</evidence>
<dbReference type="Proteomes" id="UP000808337">
    <property type="component" value="Unassembled WGS sequence"/>
</dbReference>
<dbReference type="GO" id="GO:0005829">
    <property type="term" value="C:cytosol"/>
    <property type="evidence" value="ECO:0007669"/>
    <property type="project" value="TreeGrafter"/>
</dbReference>
<dbReference type="InterPro" id="IPR011006">
    <property type="entry name" value="CheY-like_superfamily"/>
</dbReference>
<reference evidence="10 11" key="1">
    <citation type="submission" date="2020-10" db="EMBL/GenBank/DDBJ databases">
        <title>Connecting structure to function with the recovery of over 1000 high-quality activated sludge metagenome-assembled genomes encoding full-length rRNA genes using long-read sequencing.</title>
        <authorList>
            <person name="Singleton C.M."/>
            <person name="Petriglieri F."/>
            <person name="Kristensen J.M."/>
            <person name="Kirkegaard R.H."/>
            <person name="Michaelsen T.Y."/>
            <person name="Andersen M.H."/>
            <person name="Karst S.M."/>
            <person name="Dueholm M.S."/>
            <person name="Nielsen P.H."/>
            <person name="Albertsen M."/>
        </authorList>
    </citation>
    <scope>NUCLEOTIDE SEQUENCE [LARGE SCALE GENOMIC DNA]</scope>
    <source>
        <strain evidence="10">Ribe_18-Q3-R11-54_MAXAC.273</strain>
    </source>
</reference>
<evidence type="ECO:0000256" key="3">
    <source>
        <dbReference type="ARBA" id="ARBA00023015"/>
    </source>
</evidence>
<dbReference type="EMBL" id="JADKGY010000006">
    <property type="protein sequence ID" value="MBK9982291.1"/>
    <property type="molecule type" value="Genomic_DNA"/>
</dbReference>
<dbReference type="PROSITE" id="PS50110">
    <property type="entry name" value="RESPONSE_REGULATORY"/>
    <property type="match status" value="1"/>
</dbReference>
<dbReference type="SUPFAM" id="SSF52172">
    <property type="entry name" value="CheY-like"/>
    <property type="match status" value="1"/>
</dbReference>
<dbReference type="SUPFAM" id="SSF51206">
    <property type="entry name" value="cAMP-binding domain-like"/>
    <property type="match status" value="1"/>
</dbReference>
<dbReference type="AlphaFoldDB" id="A0A9D7SU18"/>
<dbReference type="GO" id="GO:0032993">
    <property type="term" value="C:protein-DNA complex"/>
    <property type="evidence" value="ECO:0007669"/>
    <property type="project" value="TreeGrafter"/>
</dbReference>
<dbReference type="PANTHER" id="PTHR48111:SF1">
    <property type="entry name" value="TWO-COMPONENT RESPONSE REGULATOR ORR33"/>
    <property type="match status" value="1"/>
</dbReference>
<gene>
    <name evidence="10" type="ORF">IPP15_07685</name>
</gene>
<keyword evidence="3" id="KW-0805">Transcription regulation</keyword>
<dbReference type="PROSITE" id="PS51063">
    <property type="entry name" value="HTH_CRP_2"/>
    <property type="match status" value="1"/>
</dbReference>
<dbReference type="PANTHER" id="PTHR48111">
    <property type="entry name" value="REGULATOR OF RPOS"/>
    <property type="match status" value="1"/>
</dbReference>
<dbReference type="Gene3D" id="2.60.120.10">
    <property type="entry name" value="Jelly Rolls"/>
    <property type="match status" value="1"/>
</dbReference>
<evidence type="ECO:0000259" key="7">
    <source>
        <dbReference type="PROSITE" id="PS50042"/>
    </source>
</evidence>
<dbReference type="GO" id="GO:0000156">
    <property type="term" value="F:phosphorelay response regulator activity"/>
    <property type="evidence" value="ECO:0007669"/>
    <property type="project" value="TreeGrafter"/>
</dbReference>
<keyword evidence="4" id="KW-0238">DNA-binding</keyword>
<dbReference type="InterPro" id="IPR018490">
    <property type="entry name" value="cNMP-bd_dom_sf"/>
</dbReference>
<comment type="caution">
    <text evidence="10">The sequence shown here is derived from an EMBL/GenBank/DDBJ whole genome shotgun (WGS) entry which is preliminary data.</text>
</comment>
<dbReference type="PROSITE" id="PS50042">
    <property type="entry name" value="CNMP_BINDING_3"/>
    <property type="match status" value="1"/>
</dbReference>
<evidence type="ECO:0000259" key="9">
    <source>
        <dbReference type="PROSITE" id="PS51063"/>
    </source>
</evidence>
<dbReference type="PRINTS" id="PR00034">
    <property type="entry name" value="HTHCRP"/>
</dbReference>
<evidence type="ECO:0000259" key="8">
    <source>
        <dbReference type="PROSITE" id="PS50110"/>
    </source>
</evidence>
<dbReference type="Gene3D" id="1.10.10.10">
    <property type="entry name" value="Winged helix-like DNA-binding domain superfamily/Winged helix DNA-binding domain"/>
    <property type="match status" value="1"/>
</dbReference>
<dbReference type="CDD" id="cd00038">
    <property type="entry name" value="CAP_ED"/>
    <property type="match status" value="1"/>
</dbReference>
<proteinExistence type="predicted"/>
<evidence type="ECO:0000256" key="6">
    <source>
        <dbReference type="PROSITE-ProRule" id="PRU00169"/>
    </source>
</evidence>
<dbReference type="Gene3D" id="3.40.50.2300">
    <property type="match status" value="1"/>
</dbReference>
<dbReference type="InterPro" id="IPR036388">
    <property type="entry name" value="WH-like_DNA-bd_sf"/>
</dbReference>
<protein>
    <submittedName>
        <fullName evidence="10">Response regulator</fullName>
    </submittedName>
</protein>
<sequence length="350" mass="39140">MKNKILIIEDNPNVRENLSEILALSGYETVTASNGKEGVQAALNELPDLILCDVMMPELDGYGVLRILSKSPGFTHVPFIFLTAKTDLADVRRGMTLGADDYITKPFDDVELLDTIEMRLTKASTLSQHGSHAGAIIHLQTDQQLYDSLPDHFKESESRLLRKKDLVYAEGQTCRSVFLLKSGKAMASKIDDYSKEVITHLYKSPMILGVSSVFSGSQYKETVKVLEDLEVIPVKKDDFIQFVVNHPAASYYFLHQMSADQLKANEKLLLQAFGSVRMKLASTLNDLYSFYAKNGKATLSITREDLANMAGTAKETIIRCLTEFKEEGLIEIQGSDIIIDSDKKLHDLRY</sequence>
<dbReference type="Pfam" id="PF13545">
    <property type="entry name" value="HTH_Crp_2"/>
    <property type="match status" value="1"/>
</dbReference>
<feature type="modified residue" description="4-aspartylphosphate" evidence="6">
    <location>
        <position position="53"/>
    </location>
</feature>
<dbReference type="InterPro" id="IPR039420">
    <property type="entry name" value="WalR-like"/>
</dbReference>
<evidence type="ECO:0000256" key="1">
    <source>
        <dbReference type="ARBA" id="ARBA00022553"/>
    </source>
</evidence>
<evidence type="ECO:0000256" key="2">
    <source>
        <dbReference type="ARBA" id="ARBA00023012"/>
    </source>
</evidence>
<name>A0A9D7SU18_9BACT</name>
<feature type="domain" description="Response regulatory" evidence="8">
    <location>
        <begin position="4"/>
        <end position="120"/>
    </location>
</feature>
<keyword evidence="1 6" id="KW-0597">Phosphoprotein</keyword>
<dbReference type="CDD" id="cd17574">
    <property type="entry name" value="REC_OmpR"/>
    <property type="match status" value="1"/>
</dbReference>
<dbReference type="Pfam" id="PF00027">
    <property type="entry name" value="cNMP_binding"/>
    <property type="match status" value="1"/>
</dbReference>
<accession>A0A9D7SU18</accession>
<evidence type="ECO:0000313" key="10">
    <source>
        <dbReference type="EMBL" id="MBK9982291.1"/>
    </source>
</evidence>
<dbReference type="Pfam" id="PF00072">
    <property type="entry name" value="Response_reg"/>
    <property type="match status" value="1"/>
</dbReference>
<dbReference type="InterPro" id="IPR014710">
    <property type="entry name" value="RmlC-like_jellyroll"/>
</dbReference>
<keyword evidence="2" id="KW-0902">Two-component regulatory system</keyword>
<dbReference type="InterPro" id="IPR036390">
    <property type="entry name" value="WH_DNA-bd_sf"/>
</dbReference>
<dbReference type="SUPFAM" id="SSF46785">
    <property type="entry name" value="Winged helix' DNA-binding domain"/>
    <property type="match status" value="1"/>
</dbReference>
<dbReference type="InterPro" id="IPR000595">
    <property type="entry name" value="cNMP-bd_dom"/>
</dbReference>